<dbReference type="EMBL" id="JASKHM010000017">
    <property type="protein sequence ID" value="MEQ4485764.1"/>
    <property type="molecule type" value="Genomic_DNA"/>
</dbReference>
<reference evidence="1 2" key="1">
    <citation type="journal article" date="2023" name="Genome Announc.">
        <title>Pan-Genome Analyses of the Genus Cohnella and Proposal of the Novel Species Cohnella silvisoli sp. nov., Isolated from Forest Soil.</title>
        <authorList>
            <person name="Wang C."/>
            <person name="Mao L."/>
            <person name="Bao G."/>
            <person name="Zhu H."/>
        </authorList>
    </citation>
    <scope>NUCLEOTIDE SEQUENCE [LARGE SCALE GENOMIC DNA]</scope>
    <source>
        <strain evidence="1 2">NL03-T5-1</strain>
    </source>
</reference>
<evidence type="ECO:0000313" key="2">
    <source>
        <dbReference type="Proteomes" id="UP001493487"/>
    </source>
</evidence>
<sequence length="924" mass="101236">MMLSLRQVRLTAFIVFLFSLLVVVCWLDSRSASAASGPSVPSITNVKGSYNVGILESAPRADGKIHINTPATIARLQQLNITTYSYQLWTKGHYWDDLRLEFMPAAQAAGIKVWAYLTPPSEGVPQPFGGNYTEWVRQIATLANTYPNLEAWVMDDFTANLGVFNPTDTTALMNYAHTINPKLAFFVIAYYEAATSTFANDYKNCIDGIIYPHAERTALNFDAYVDTLYSRFHPYNIPIYSIHYGTFANYTTMKSAETIQTEMQKAFAKQAAGKLQGIYVYATPLETTDELWLNPNDPHPYATNGDWYYEFANDELTIPWATHNTAKGANSTVKQTATVTAPADSSIEFDAYSYAPNGYAFGSDGNIARISYPANTPGAAGIWGELSQTVVVTDGANSSVTFKVKDDYTGGTSGYIFKQFLVDDVVVWQEDVAGQNGNWETVTLNLSPYMTGKSTAKIQLRLKNVNAVTYFNLVSSWDDIVATGFKVVNPYFDGDTGWTKSQSTTATANTFSINWPWGKASYAGTAGSKVKTATISPAGSYQLNMKVRDDYVFSVPGYHFMQLLVDGVVVWERDVSGGSADWQNVSLDLTSRLTGKSTAVFTFRVYDKAGVSNFGVNTEWAITSTTGFTLDEGSFTSLLSTSDIWVYSKDPTLSISYPSGVASSSGSQGGVNMGVAITPGLGSKTLDFQVRDDYTSPTYPGYHFAQVVVDGVVVWERDVAGGTTAWQSVNLDLTSVLAGKLTANIMFRVYDKAGVTWFPVKVDYTNIVANGFTLNNPTFQSTGGWIYADNNAAYLGPYTTEIVTQGPGMVLLQMLIDGKLVWSQDASRLSASPWKRYKVDTSPYTAGKSSVEVQFRMYFTQAVSGLAEIIRIDNLAVTGMTMQNLSFEDTTGWTSSFTDQNVATGYGGPKRGVRVFNNVQALFQ</sequence>
<gene>
    <name evidence="1" type="ORF">QJS35_25620</name>
</gene>
<proteinExistence type="predicted"/>
<name>A0ABV1L099_9BACL</name>
<comment type="caution">
    <text evidence="1">The sequence shown here is derived from an EMBL/GenBank/DDBJ whole genome shotgun (WGS) entry which is preliminary data.</text>
</comment>
<evidence type="ECO:0000313" key="1">
    <source>
        <dbReference type="EMBL" id="MEQ4485764.1"/>
    </source>
</evidence>
<accession>A0ABV1L099</accession>
<keyword evidence="2" id="KW-1185">Reference proteome</keyword>
<organism evidence="1 2">
    <name type="scientific">Cohnella silvisoli</name>
    <dbReference type="NCBI Taxonomy" id="2873699"/>
    <lineage>
        <taxon>Bacteria</taxon>
        <taxon>Bacillati</taxon>
        <taxon>Bacillota</taxon>
        <taxon>Bacilli</taxon>
        <taxon>Bacillales</taxon>
        <taxon>Paenibacillaceae</taxon>
        <taxon>Cohnella</taxon>
    </lineage>
</organism>
<dbReference type="RefSeq" id="WP_232188720.1">
    <property type="nucleotide sequence ID" value="NZ_JAIOAP010000016.1"/>
</dbReference>
<dbReference type="Proteomes" id="UP001493487">
    <property type="component" value="Unassembled WGS sequence"/>
</dbReference>
<protein>
    <submittedName>
        <fullName evidence="1">Uncharacterized protein</fullName>
    </submittedName>
</protein>